<evidence type="ECO:0000256" key="3">
    <source>
        <dbReference type="ARBA" id="ARBA00022692"/>
    </source>
</evidence>
<dbReference type="PANTHER" id="PTHR30619">
    <property type="entry name" value="DNA INTERNALIZATION/COMPETENCE PROTEIN COMEC/REC2"/>
    <property type="match status" value="1"/>
</dbReference>
<feature type="transmembrane region" description="Helical" evidence="6">
    <location>
        <begin position="440"/>
        <end position="456"/>
    </location>
</feature>
<dbReference type="Proteomes" id="UP000036867">
    <property type="component" value="Unassembled WGS sequence"/>
</dbReference>
<feature type="transmembrane region" description="Helical" evidence="6">
    <location>
        <begin position="321"/>
        <end position="339"/>
    </location>
</feature>
<dbReference type="SMART" id="SM00849">
    <property type="entry name" value="Lactamase_B"/>
    <property type="match status" value="1"/>
</dbReference>
<dbReference type="InterPro" id="IPR035681">
    <property type="entry name" value="ComA-like_MBL"/>
</dbReference>
<dbReference type="NCBIfam" id="TIGR00360">
    <property type="entry name" value="ComEC_N-term"/>
    <property type="match status" value="1"/>
</dbReference>
<proteinExistence type="predicted"/>
<feature type="transmembrane region" description="Helical" evidence="6">
    <location>
        <begin position="223"/>
        <end position="242"/>
    </location>
</feature>
<dbReference type="SUPFAM" id="SSF56281">
    <property type="entry name" value="Metallo-hydrolase/oxidoreductase"/>
    <property type="match status" value="1"/>
</dbReference>
<keyword evidence="2" id="KW-1003">Cell membrane</keyword>
<dbReference type="InterPro" id="IPR036866">
    <property type="entry name" value="RibonucZ/Hydroxyglut_hydro"/>
</dbReference>
<evidence type="ECO:0000259" key="7">
    <source>
        <dbReference type="SMART" id="SM00849"/>
    </source>
</evidence>
<dbReference type="InterPro" id="IPR001279">
    <property type="entry name" value="Metallo-B-lactamas"/>
</dbReference>
<keyword evidence="4 6" id="KW-1133">Transmembrane helix</keyword>
<dbReference type="EMBL" id="LILB01000001">
    <property type="protein sequence ID" value="KOO52246.1"/>
    <property type="molecule type" value="Genomic_DNA"/>
</dbReference>
<dbReference type="OrthoDB" id="9761531at2"/>
<comment type="caution">
    <text evidence="8">The sequence shown here is derived from an EMBL/GenBank/DDBJ whole genome shotgun (WGS) entry which is preliminary data.</text>
</comment>
<sequence>MYFALPILLATIAAHESVKLLFILIPYSICLYLKKEKIAIILCIIVVTLSSYSYFSHILSARLTPIPNEINITWTDQYKVNGQKLRGFAILPNGQKVYIIFTLQSERQKKKFEEQSLSGTVFQVSGELVDPSMPAHRYAFSMAKYIESNSAQGIFEVKSFRFVKKENSLSTFFAEQRFKVKKHIENTFPESLVAEAQSLLIGERENVDMDVERAYQKLGITHLFAISGLHVGLVSMLVYELLLRLRIRREHATWVLIIALPIYACLAGGAPSVWRAVSVVELVMISRIVSNHLATDDALALSFIGFVLLQPSVVFQIGFQLSYLATLSLLFSGHIFSLARNTWQKSFAITFVCQLLVYPLLLYHFFEISLSSFITNIFFVPLFSFVVLPVNLLLLLLTYMANPLARLCFVIYEPARELLSEVIMWLQAIPYQMWAPGRPSFWLLLLAFVSVVTVLIQVEQRKHWFLITLTLLFPAFLIHESPSWHRDLKIIFLSVGQGDCTIIELPFRKKIYVIDTGGVLRFDQEAWKESRKPYEVGRGIVVPYLKGSGIRAVDTLILTHADADHAEGAEEVMEEIRVKEIHVSPNSWQKSVMKDVVDFAQKERIPIREQMAGRSWVQGDTTLTYLSPNDLIYEGNDDSLVLLLQHSSFQALFTGDLEQSGEMTLVDNYTESISDMDILKVGHHGSKTSSTEPFLNLVQPRLSIFSSGLNNRYGHPNKDVVARFEEMKLPTLNTAEVGTIEVTVTKNGFIVFKTIDLYKQKKTSSN</sequence>
<comment type="subcellular location">
    <subcellularLocation>
        <location evidence="1">Cell membrane</location>
        <topology evidence="1">Multi-pass membrane protein</topology>
    </subcellularLocation>
</comment>
<feature type="transmembrane region" description="Helical" evidence="6">
    <location>
        <begin position="346"/>
        <end position="366"/>
    </location>
</feature>
<gene>
    <name evidence="8" type="ORF">AMD00_07515</name>
</gene>
<dbReference type="PATRIC" id="fig|263475.3.peg.1958"/>
<feature type="domain" description="Metallo-beta-lactamase" evidence="7">
    <location>
        <begin position="497"/>
        <end position="709"/>
    </location>
</feature>
<evidence type="ECO:0000256" key="6">
    <source>
        <dbReference type="SAM" id="Phobius"/>
    </source>
</evidence>
<dbReference type="Pfam" id="PF00753">
    <property type="entry name" value="Lactamase_B"/>
    <property type="match status" value="1"/>
</dbReference>
<accession>A0A0M0LML6</accession>
<feature type="transmembrane region" description="Helical" evidence="6">
    <location>
        <begin position="38"/>
        <end position="55"/>
    </location>
</feature>
<feature type="transmembrane region" description="Helical" evidence="6">
    <location>
        <begin position="254"/>
        <end position="277"/>
    </location>
</feature>
<dbReference type="GO" id="GO:0005886">
    <property type="term" value="C:plasma membrane"/>
    <property type="evidence" value="ECO:0007669"/>
    <property type="project" value="UniProtKB-SubCell"/>
</dbReference>
<dbReference type="InterPro" id="IPR004477">
    <property type="entry name" value="ComEC_N"/>
</dbReference>
<evidence type="ECO:0000313" key="8">
    <source>
        <dbReference type="EMBL" id="KOO52246.1"/>
    </source>
</evidence>
<dbReference type="STRING" id="263475.AMD00_07515"/>
<protein>
    <submittedName>
        <fullName evidence="8">Competence protein ComE</fullName>
    </submittedName>
</protein>
<dbReference type="PANTHER" id="PTHR30619:SF7">
    <property type="entry name" value="BETA-LACTAMASE DOMAIN PROTEIN"/>
    <property type="match status" value="1"/>
</dbReference>
<dbReference type="NCBIfam" id="TIGR00361">
    <property type="entry name" value="ComEC_Rec2"/>
    <property type="match status" value="1"/>
</dbReference>
<keyword evidence="3 6" id="KW-0812">Transmembrane</keyword>
<dbReference type="AlphaFoldDB" id="A0A0M0LML6"/>
<dbReference type="Pfam" id="PF03772">
    <property type="entry name" value="Competence"/>
    <property type="match status" value="1"/>
</dbReference>
<evidence type="ECO:0000313" key="9">
    <source>
        <dbReference type="Proteomes" id="UP000036867"/>
    </source>
</evidence>
<keyword evidence="9" id="KW-1185">Reference proteome</keyword>
<evidence type="ECO:0000256" key="5">
    <source>
        <dbReference type="ARBA" id="ARBA00023136"/>
    </source>
</evidence>
<keyword evidence="5 6" id="KW-0472">Membrane</keyword>
<evidence type="ECO:0000256" key="1">
    <source>
        <dbReference type="ARBA" id="ARBA00004651"/>
    </source>
</evidence>
<reference evidence="9" key="1">
    <citation type="submission" date="2015-08" db="EMBL/GenBank/DDBJ databases">
        <title>Fjat-10028 dsm 16317.</title>
        <authorList>
            <person name="Liu B."/>
            <person name="Wang J."/>
            <person name="Zhu Y."/>
            <person name="Liu G."/>
            <person name="Chen Q."/>
            <person name="Chen Z."/>
            <person name="Lan J."/>
            <person name="Che J."/>
            <person name="Ge C."/>
            <person name="Shi H."/>
            <person name="Pan Z."/>
            <person name="Liu X."/>
        </authorList>
    </citation>
    <scope>NUCLEOTIDE SEQUENCE [LARGE SCALE GENOMIC DNA]</scope>
    <source>
        <strain evidence="9">DSM 16317</strain>
    </source>
</reference>
<organism evidence="8 9">
    <name type="scientific">Viridibacillus arvi</name>
    <dbReference type="NCBI Taxonomy" id="263475"/>
    <lineage>
        <taxon>Bacteria</taxon>
        <taxon>Bacillati</taxon>
        <taxon>Bacillota</taxon>
        <taxon>Bacilli</taxon>
        <taxon>Bacillales</taxon>
        <taxon>Caryophanaceae</taxon>
        <taxon>Viridibacillus</taxon>
    </lineage>
</organism>
<name>A0A0M0LML6_9BACL</name>
<dbReference type="GO" id="GO:0030420">
    <property type="term" value="P:establishment of competence for transformation"/>
    <property type="evidence" value="ECO:0007669"/>
    <property type="project" value="InterPro"/>
</dbReference>
<evidence type="ECO:0000256" key="4">
    <source>
        <dbReference type="ARBA" id="ARBA00022989"/>
    </source>
</evidence>
<dbReference type="InterPro" id="IPR052159">
    <property type="entry name" value="Competence_DNA_uptake"/>
</dbReference>
<evidence type="ECO:0000256" key="2">
    <source>
        <dbReference type="ARBA" id="ARBA00022475"/>
    </source>
</evidence>
<dbReference type="InterPro" id="IPR004797">
    <property type="entry name" value="Competence_ComEC/Rec2"/>
</dbReference>
<feature type="transmembrane region" description="Helical" evidence="6">
    <location>
        <begin position="378"/>
        <end position="397"/>
    </location>
</feature>
<dbReference type="CDD" id="cd07731">
    <property type="entry name" value="ComA-like_MBL-fold"/>
    <property type="match status" value="1"/>
</dbReference>
<dbReference type="Gene3D" id="3.60.15.10">
    <property type="entry name" value="Ribonuclease Z/Hydroxyacylglutathione hydrolase-like"/>
    <property type="match status" value="1"/>
</dbReference>